<name>A0A178INF8_9BACT</name>
<proteinExistence type="predicted"/>
<dbReference type="Gene3D" id="3.30.300.20">
    <property type="match status" value="2"/>
</dbReference>
<evidence type="ECO:0000313" key="1">
    <source>
        <dbReference type="EMBL" id="OAM91410.1"/>
    </source>
</evidence>
<dbReference type="InterPro" id="IPR015946">
    <property type="entry name" value="KH_dom-like_a/b"/>
</dbReference>
<dbReference type="PANTHER" id="PTHR35368:SF1">
    <property type="entry name" value="HYDROPEROXIDE REDUCTASE"/>
    <property type="match status" value="1"/>
</dbReference>
<gene>
    <name evidence="1" type="ORF">AW736_03360</name>
</gene>
<dbReference type="EMBL" id="LRRQ01000028">
    <property type="protein sequence ID" value="OAM91410.1"/>
    <property type="molecule type" value="Genomic_DNA"/>
</dbReference>
<sequence>MKNIRLIIAAGLSMAGFQTLIHQSLHAQATHAVQDWAQTPAAPDDGSSLRGFQTRLRSAILLAQKTPEIEQPVKLSARVTAAGRTGIRRLTIRNFQLLSDGAPSTAEFNLAAGSWPSVVGALGSAVAGDYLTQAALKGIPIDSLEVIFTSRPGTAPSQTTGQQVTYPRGLAYIAFITSPATDAQLEDLRRTVERVSPVLRLVIEPQRIDHGKIEHIKTPDKLDPQTLDGLREFLTDKYKATKGAKPFAGAEKPLNPDNWQPPLRAHIKVEGDTGIRNIRTDISNFQVIHDFPRYLAGHNLGPVPEEDILGRMITCLTHIYEIVASQKQVRLDSLELEVEGTLTTRLGNTDNPPTYKDIAYRARIGSPESKETIDELQRAVESICPIYNMLKDSQPVKGSIVRGPYTEAKERAAYE</sequence>
<organism evidence="1 2">
    <name type="scientific">Termitidicoccus mucosus</name>
    <dbReference type="NCBI Taxonomy" id="1184151"/>
    <lineage>
        <taxon>Bacteria</taxon>
        <taxon>Pseudomonadati</taxon>
        <taxon>Verrucomicrobiota</taxon>
        <taxon>Opitutia</taxon>
        <taxon>Opitutales</taxon>
        <taxon>Opitutaceae</taxon>
        <taxon>Termitidicoccus</taxon>
    </lineage>
</organism>
<dbReference type="AlphaFoldDB" id="A0A178INF8"/>
<dbReference type="STRING" id="1184151.AW736_03360"/>
<reference evidence="1 2" key="1">
    <citation type="submission" date="2016-01" db="EMBL/GenBank/DDBJ databases">
        <title>High potential of lignocellulose degradation of a new Verrucomicrobia species.</title>
        <authorList>
            <person name="Wang Y."/>
            <person name="Shi Y."/>
            <person name="Qiu Z."/>
            <person name="Liu S."/>
            <person name="Yang H."/>
        </authorList>
    </citation>
    <scope>NUCLEOTIDE SEQUENCE [LARGE SCALE GENOMIC DNA]</scope>
    <source>
        <strain evidence="1 2">TSB47</strain>
    </source>
</reference>
<accession>A0A178INF8</accession>
<keyword evidence="2" id="KW-1185">Reference proteome</keyword>
<dbReference type="Pfam" id="PF02566">
    <property type="entry name" value="OsmC"/>
    <property type="match status" value="1"/>
</dbReference>
<comment type="caution">
    <text evidence="1">The sequence shown here is derived from an EMBL/GenBank/DDBJ whole genome shotgun (WGS) entry which is preliminary data.</text>
</comment>
<dbReference type="PANTHER" id="PTHR35368">
    <property type="entry name" value="HYDROPEROXIDE REDUCTASE"/>
    <property type="match status" value="1"/>
</dbReference>
<protein>
    <submittedName>
        <fullName evidence="1">Osmotically inducible protein OsmC</fullName>
    </submittedName>
</protein>
<dbReference type="RefSeq" id="WP_068768849.1">
    <property type="nucleotide sequence ID" value="NZ_CP109796.1"/>
</dbReference>
<dbReference type="SUPFAM" id="SSF82784">
    <property type="entry name" value="OsmC-like"/>
    <property type="match status" value="2"/>
</dbReference>
<evidence type="ECO:0000313" key="2">
    <source>
        <dbReference type="Proteomes" id="UP000078486"/>
    </source>
</evidence>
<dbReference type="OrthoDB" id="9791538at2"/>
<dbReference type="Proteomes" id="UP000078486">
    <property type="component" value="Unassembled WGS sequence"/>
</dbReference>
<dbReference type="InterPro" id="IPR036102">
    <property type="entry name" value="OsmC/Ohrsf"/>
</dbReference>
<dbReference type="InterPro" id="IPR052924">
    <property type="entry name" value="OsmC/Ohr_hydroprdx_reductase"/>
</dbReference>
<dbReference type="InterPro" id="IPR003718">
    <property type="entry name" value="OsmC/Ohr_fam"/>
</dbReference>